<feature type="binding site" evidence="9">
    <location>
        <position position="142"/>
    </location>
    <ligand>
        <name>Mg(2+)</name>
        <dbReference type="ChEBI" id="CHEBI:18420"/>
    </ligand>
</feature>
<comment type="subunit">
    <text evidence="9">Homodimer.</text>
</comment>
<dbReference type="PROSITE" id="PS50142">
    <property type="entry name" value="RNASE_3_2"/>
    <property type="match status" value="1"/>
</dbReference>
<keyword evidence="5 9" id="KW-0540">Nuclease</keyword>
<dbReference type="GO" id="GO:0006397">
    <property type="term" value="P:mRNA processing"/>
    <property type="evidence" value="ECO:0007669"/>
    <property type="project" value="UniProtKB-UniRule"/>
</dbReference>
<dbReference type="SMART" id="SM00358">
    <property type="entry name" value="DSRM"/>
    <property type="match status" value="1"/>
</dbReference>
<evidence type="ECO:0000256" key="3">
    <source>
        <dbReference type="ARBA" id="ARBA00022552"/>
    </source>
</evidence>
<dbReference type="FunFam" id="3.30.160.20:FF:000007">
    <property type="entry name" value="Double-stranded RNA-binding protein Staufen homolog 1"/>
    <property type="match status" value="1"/>
</dbReference>
<dbReference type="SUPFAM" id="SSF54768">
    <property type="entry name" value="dsRNA-binding domain-like"/>
    <property type="match status" value="1"/>
</dbReference>
<keyword evidence="14" id="KW-1185">Reference proteome</keyword>
<evidence type="ECO:0000259" key="12">
    <source>
        <dbReference type="PROSITE" id="PS50142"/>
    </source>
</evidence>
<dbReference type="HAMAP" id="MF_00104">
    <property type="entry name" value="RNase_III"/>
    <property type="match status" value="1"/>
</dbReference>
<feature type="region of interest" description="Disordered" evidence="10">
    <location>
        <begin position="223"/>
        <end position="254"/>
    </location>
</feature>
<feature type="binding site" evidence="9">
    <location>
        <position position="66"/>
    </location>
    <ligand>
        <name>Mg(2+)</name>
        <dbReference type="ChEBI" id="CHEBI:18420"/>
    </ligand>
</feature>
<dbReference type="KEGG" id="mro:MROS_2457"/>
<dbReference type="PROSITE" id="PS00517">
    <property type="entry name" value="RNASE_3_1"/>
    <property type="match status" value="1"/>
</dbReference>
<dbReference type="OrthoDB" id="9805026at2"/>
<dbReference type="InterPro" id="IPR036389">
    <property type="entry name" value="RNase_III_sf"/>
</dbReference>
<keyword evidence="9" id="KW-0699">rRNA-binding</keyword>
<evidence type="ECO:0000256" key="1">
    <source>
        <dbReference type="ARBA" id="ARBA00000109"/>
    </source>
</evidence>
<keyword evidence="9" id="KW-0460">Magnesium</keyword>
<evidence type="ECO:0000256" key="10">
    <source>
        <dbReference type="SAM" id="MobiDB-lite"/>
    </source>
</evidence>
<dbReference type="GO" id="GO:0005737">
    <property type="term" value="C:cytoplasm"/>
    <property type="evidence" value="ECO:0007669"/>
    <property type="project" value="UniProtKB-SubCell"/>
</dbReference>
<feature type="domain" description="RNase III" evidence="12">
    <location>
        <begin position="25"/>
        <end position="153"/>
    </location>
</feature>
<comment type="subcellular location">
    <subcellularLocation>
        <location evidence="9">Cytoplasm</location>
    </subcellularLocation>
</comment>
<dbReference type="GO" id="GO:0046872">
    <property type="term" value="F:metal ion binding"/>
    <property type="evidence" value="ECO:0007669"/>
    <property type="project" value="UniProtKB-KW"/>
</dbReference>
<dbReference type="GO" id="GO:0019843">
    <property type="term" value="F:rRNA binding"/>
    <property type="evidence" value="ECO:0007669"/>
    <property type="project" value="UniProtKB-KW"/>
</dbReference>
<feature type="active site" evidence="9">
    <location>
        <position position="70"/>
    </location>
</feature>
<evidence type="ECO:0000313" key="14">
    <source>
        <dbReference type="Proteomes" id="UP000009011"/>
    </source>
</evidence>
<dbReference type="STRING" id="1191523.MROS_2457"/>
<comment type="similarity">
    <text evidence="2">Belongs to the ribonuclease III family.</text>
</comment>
<dbReference type="NCBIfam" id="TIGR02191">
    <property type="entry name" value="RNaseIII"/>
    <property type="match status" value="1"/>
</dbReference>
<dbReference type="eggNOG" id="COG0571">
    <property type="taxonomic scope" value="Bacteria"/>
</dbReference>
<dbReference type="GO" id="GO:0006364">
    <property type="term" value="P:rRNA processing"/>
    <property type="evidence" value="ECO:0007669"/>
    <property type="project" value="UniProtKB-UniRule"/>
</dbReference>
<evidence type="ECO:0000256" key="4">
    <source>
        <dbReference type="ARBA" id="ARBA00022664"/>
    </source>
</evidence>
<dbReference type="FunFam" id="1.10.1520.10:FF:000001">
    <property type="entry name" value="Ribonuclease 3"/>
    <property type="match status" value="1"/>
</dbReference>
<evidence type="ECO:0000259" key="11">
    <source>
        <dbReference type="PROSITE" id="PS50137"/>
    </source>
</evidence>
<reference evidence="13 14" key="1">
    <citation type="journal article" date="2013" name="PLoS ONE">
        <title>Genomic analysis of Melioribacter roseus, facultatively anaerobic organotrophic bacterium representing a novel deep lineage within Bacteriodetes/Chlorobi group.</title>
        <authorList>
            <person name="Kadnikov V.V."/>
            <person name="Mardanov A.V."/>
            <person name="Podosokorskaya O.A."/>
            <person name="Gavrilov S.N."/>
            <person name="Kublanov I.V."/>
            <person name="Beletsky A.V."/>
            <person name="Bonch-Osmolovskaya E.A."/>
            <person name="Ravin N.V."/>
        </authorList>
    </citation>
    <scope>NUCLEOTIDE SEQUENCE [LARGE SCALE GENOMIC DNA]</scope>
    <source>
        <strain evidence="14">JCM 17771 / P3M-2</strain>
    </source>
</reference>
<sequence>MFGRFIKNIFSRKERKYIKDYLFDIELLESILGFKVKNAEYYIKALTHRSYLELFPELEKSNERLEFLGDAVLNMVVAEYLFRTYSTQEEGFLTKVRSTIVNRANLFACAEYLGIVRLLLYNQKYIDQTAEGMKTILSDAIEALIGAIYLDRGLKYAKQFILRAVILPSKEHGNILKDQNYKGQLLELTHSKKISSPRYVVVSETGPQHDKEFVVDVFVNNEKLGSGKGKNKKTAEQNAAKDALSKIKDAPSSS</sequence>
<keyword evidence="9" id="KW-0963">Cytoplasm</keyword>
<evidence type="ECO:0000256" key="9">
    <source>
        <dbReference type="HAMAP-Rule" id="MF_00104"/>
    </source>
</evidence>
<keyword evidence="9" id="KW-0819">tRNA processing</keyword>
<feature type="compositionally biased region" description="Basic and acidic residues" evidence="10">
    <location>
        <begin position="243"/>
        <end position="254"/>
    </location>
</feature>
<dbReference type="PROSITE" id="PS50137">
    <property type="entry name" value="DS_RBD"/>
    <property type="match status" value="1"/>
</dbReference>
<organism evidence="13 14">
    <name type="scientific">Melioribacter roseus (strain DSM 23840 / JCM 17771 / VKM B-2668 / P3M-2)</name>
    <dbReference type="NCBI Taxonomy" id="1191523"/>
    <lineage>
        <taxon>Bacteria</taxon>
        <taxon>Pseudomonadati</taxon>
        <taxon>Ignavibacteriota</taxon>
        <taxon>Ignavibacteria</taxon>
        <taxon>Ignavibacteriales</taxon>
        <taxon>Melioribacteraceae</taxon>
        <taxon>Melioribacter</taxon>
    </lineage>
</organism>
<evidence type="ECO:0000313" key="13">
    <source>
        <dbReference type="EMBL" id="AFN75687.1"/>
    </source>
</evidence>
<proteinExistence type="inferred from homology"/>
<dbReference type="SMART" id="SM00535">
    <property type="entry name" value="RIBOc"/>
    <property type="match status" value="1"/>
</dbReference>
<keyword evidence="4 9" id="KW-0507">mRNA processing</keyword>
<dbReference type="InterPro" id="IPR000999">
    <property type="entry name" value="RNase_III_dom"/>
</dbReference>
<dbReference type="SUPFAM" id="SSF69065">
    <property type="entry name" value="RNase III domain-like"/>
    <property type="match status" value="1"/>
</dbReference>
<keyword evidence="3 9" id="KW-0698">rRNA processing</keyword>
<dbReference type="InterPro" id="IPR014720">
    <property type="entry name" value="dsRBD_dom"/>
</dbReference>
<dbReference type="Gene3D" id="1.10.1520.10">
    <property type="entry name" value="Ribonuclease III domain"/>
    <property type="match status" value="1"/>
</dbReference>
<protein>
    <recommendedName>
        <fullName evidence="9">Ribonuclease 3</fullName>
        <ecNumber evidence="9">3.1.26.3</ecNumber>
    </recommendedName>
    <alternativeName>
        <fullName evidence="9">Ribonuclease III</fullName>
        <shortName evidence="9">RNase III</shortName>
    </alternativeName>
</protein>
<dbReference type="GO" id="GO:0010468">
    <property type="term" value="P:regulation of gene expression"/>
    <property type="evidence" value="ECO:0007669"/>
    <property type="project" value="TreeGrafter"/>
</dbReference>
<keyword evidence="9" id="KW-0479">Metal-binding</keyword>
<dbReference type="Proteomes" id="UP000009011">
    <property type="component" value="Chromosome"/>
</dbReference>
<keyword evidence="7 9" id="KW-0378">Hydrolase</keyword>
<feature type="domain" description="DRBM" evidence="11">
    <location>
        <begin position="180"/>
        <end position="249"/>
    </location>
</feature>
<keyword evidence="6 9" id="KW-0255">Endonuclease</keyword>
<comment type="function">
    <text evidence="9">Digests double-stranded RNA. Involved in the processing of primary rRNA transcript to yield the immediate precursors to the large and small rRNAs (23S and 16S). Processes some mRNAs, and tRNAs when they are encoded in the rRNA operon. Processes pre-crRNA and tracrRNA of type II CRISPR loci if present in the organism.</text>
</comment>
<keyword evidence="8 9" id="KW-0694">RNA-binding</keyword>
<comment type="cofactor">
    <cofactor evidence="9">
        <name>Mg(2+)</name>
        <dbReference type="ChEBI" id="CHEBI:18420"/>
    </cofactor>
</comment>
<dbReference type="EMBL" id="CP003557">
    <property type="protein sequence ID" value="AFN75687.1"/>
    <property type="molecule type" value="Genomic_DNA"/>
</dbReference>
<accession>I6YYN3</accession>
<dbReference type="PATRIC" id="fig|1191523.3.peg.2588"/>
<gene>
    <name evidence="9" type="primary">rnc</name>
    <name evidence="13" type="ordered locus">MROS_2457</name>
</gene>
<dbReference type="GO" id="GO:0008033">
    <property type="term" value="P:tRNA processing"/>
    <property type="evidence" value="ECO:0007669"/>
    <property type="project" value="UniProtKB-KW"/>
</dbReference>
<dbReference type="AlphaFoldDB" id="I6YYN3"/>
<dbReference type="CDD" id="cd10845">
    <property type="entry name" value="DSRM_RNAse_III_family"/>
    <property type="match status" value="1"/>
</dbReference>
<dbReference type="GO" id="GO:0004525">
    <property type="term" value="F:ribonuclease III activity"/>
    <property type="evidence" value="ECO:0007669"/>
    <property type="project" value="UniProtKB-UniRule"/>
</dbReference>
<dbReference type="EC" id="3.1.26.3" evidence="9"/>
<dbReference type="Pfam" id="PF00035">
    <property type="entry name" value="dsrm"/>
    <property type="match status" value="1"/>
</dbReference>
<dbReference type="Pfam" id="PF14622">
    <property type="entry name" value="Ribonucleas_3_3"/>
    <property type="match status" value="1"/>
</dbReference>
<evidence type="ECO:0000256" key="6">
    <source>
        <dbReference type="ARBA" id="ARBA00022759"/>
    </source>
</evidence>
<dbReference type="PANTHER" id="PTHR11207:SF0">
    <property type="entry name" value="RIBONUCLEASE 3"/>
    <property type="match status" value="1"/>
</dbReference>
<name>I6YYN3_MELRP</name>
<dbReference type="Gene3D" id="3.30.160.20">
    <property type="match status" value="1"/>
</dbReference>
<evidence type="ECO:0000256" key="8">
    <source>
        <dbReference type="ARBA" id="ARBA00022884"/>
    </source>
</evidence>
<dbReference type="GO" id="GO:0003725">
    <property type="term" value="F:double-stranded RNA binding"/>
    <property type="evidence" value="ECO:0007669"/>
    <property type="project" value="TreeGrafter"/>
</dbReference>
<evidence type="ECO:0000256" key="7">
    <source>
        <dbReference type="ARBA" id="ARBA00022801"/>
    </source>
</evidence>
<evidence type="ECO:0000256" key="5">
    <source>
        <dbReference type="ARBA" id="ARBA00022722"/>
    </source>
</evidence>
<dbReference type="HOGENOM" id="CLU_000907_1_3_10"/>
<feature type="binding site" evidence="9">
    <location>
        <position position="139"/>
    </location>
    <ligand>
        <name>Mg(2+)</name>
        <dbReference type="ChEBI" id="CHEBI:18420"/>
    </ligand>
</feature>
<dbReference type="CDD" id="cd00593">
    <property type="entry name" value="RIBOc"/>
    <property type="match status" value="1"/>
</dbReference>
<dbReference type="InterPro" id="IPR011907">
    <property type="entry name" value="RNase_III"/>
</dbReference>
<dbReference type="PANTHER" id="PTHR11207">
    <property type="entry name" value="RIBONUCLEASE III"/>
    <property type="match status" value="1"/>
</dbReference>
<feature type="active site" evidence="9">
    <location>
        <position position="142"/>
    </location>
</feature>
<evidence type="ECO:0000256" key="2">
    <source>
        <dbReference type="ARBA" id="ARBA00010183"/>
    </source>
</evidence>
<comment type="catalytic activity">
    <reaction evidence="1 9">
        <text>Endonucleolytic cleavage to 5'-phosphomonoester.</text>
        <dbReference type="EC" id="3.1.26.3"/>
    </reaction>
</comment>
<dbReference type="RefSeq" id="WP_014857117.1">
    <property type="nucleotide sequence ID" value="NC_018178.1"/>
</dbReference>